<accession>A0ACD3Z400</accession>
<sequence>MRSLVALAALALSGTVNLAEASVCRPKNPASTLASTLASTSTATGSEPTQTGALPKVRNLASNGNMGEINPNDPEAFPDWDVEGEAKIVGGQGRPEPGSNERGAAAMSASNTGSGKRDMGISVSISQTIANLDLTTPYTIRFYYLVVTSPQAINLCELTAYLGGAVFHQSWVFSQGTAISWNEVLKSVQPAQVNAPLRIGMNCLLGGGATILVDSIFISNLVTPETINDFAIDFGNSGTGENPPLTPPAVGPTSAVPGESTSFPASEEQGTSTWFTSGQEETATPTWFTTGPGEQETSSFASGSEEQETSWFTSGPAEQETSWFTSGFEEASTWATSAPEETSTWYTSGAQEHSTWYTTGSGEQEHSTWYTSGVEEHSTWYTSSPEQEVSTWYTSGVEEASTWYTTTPEQQQTSEPESQFTTAWTEPGTQSSSVLPDTTSSAPPTFCSKALNGGCWWKRPWSGEDMVNCASRGSWPGPEGQGWEVTERPDNWPQPWSQLWCLGWCSLTPGCKSVAYMPDSRTCRFSKFEVQDSTFVHGPNPNVDTPGVFYWHDLSCFNCPCNEEDEVTSVPEVATTAVTLEPETTQIEPETTTQAELETTTQAQPTSEPTDTFKLPPASTCPKALKDGCKWTNQEIGHAFCAYRGTWPANDAAGWAVSPPADYPIAWTQMWCVAWCSLDPRCKSAAWMDDRSCRFSTHEVQDADFIMAADPNVDSPEEGIYYWHDLSCMTCACHDDPTTTTFVTTTTQASLPGGQEETWIWLTPTPEPPVEEQACEWDWGQGICYRPFEKEQGPCGGSLKIVNPAQYTKLPYDWVPQISEPVQCAILCHTNPDCGAWGFEWSMNMNCVLSLNKRSVDELEVVPSGAEWRWYDRDCWVCRDCVTSWDWTWGSQPSTALPSEAYTTAYPTTTEEPAYTTTTAEPAETTCPTLDEPIKLCQRTGHTGNCEGKVDWVNPTNYYKASMDRFPEQKDAVDALTCAAICKANPDCRAFGWYPDIECVIAVDQKTMDDLEWGVRSPQWYLWFNLDCFECDETCVAGQYAWSLEAPEETHPAVNPTVLRV</sequence>
<protein>
    <submittedName>
        <fullName evidence="1">Uncharacterized protein</fullName>
    </submittedName>
</protein>
<evidence type="ECO:0000313" key="2">
    <source>
        <dbReference type="Proteomes" id="UP000830768"/>
    </source>
</evidence>
<evidence type="ECO:0000313" key="1">
    <source>
        <dbReference type="EMBL" id="UPK95892.1"/>
    </source>
</evidence>
<keyword evidence="2" id="KW-1185">Reference proteome</keyword>
<reference evidence="1" key="1">
    <citation type="submission" date="2021-11" db="EMBL/GenBank/DDBJ databases">
        <title>Fusarium solani-melongenae Genome sequencing and assembly.</title>
        <authorList>
            <person name="Xie S."/>
            <person name="Huang L."/>
            <person name="Zhang X."/>
        </authorList>
    </citation>
    <scope>NUCLEOTIDE SEQUENCE</scope>
    <source>
        <strain evidence="1">CRI 24-3</strain>
    </source>
</reference>
<name>A0ACD3Z400_FUSSC</name>
<dbReference type="EMBL" id="CP090034">
    <property type="protein sequence ID" value="UPK95892.1"/>
    <property type="molecule type" value="Genomic_DNA"/>
</dbReference>
<proteinExistence type="predicted"/>
<organism evidence="1 2">
    <name type="scientific">Fusarium solani subsp. cucurbitae</name>
    <name type="common">Neocosmosporum cucurbitae</name>
    <dbReference type="NCBI Taxonomy" id="2747967"/>
    <lineage>
        <taxon>Eukaryota</taxon>
        <taxon>Fungi</taxon>
        <taxon>Dikarya</taxon>
        <taxon>Ascomycota</taxon>
        <taxon>Pezizomycotina</taxon>
        <taxon>Sordariomycetes</taxon>
        <taxon>Hypocreomycetidae</taxon>
        <taxon>Hypocreales</taxon>
        <taxon>Nectriaceae</taxon>
        <taxon>Fusarium</taxon>
        <taxon>Fusarium solani species complex</taxon>
    </lineage>
</organism>
<dbReference type="Proteomes" id="UP000830768">
    <property type="component" value="Chromosome 5"/>
</dbReference>
<gene>
    <name evidence="1" type="ORF">LCI18_006827</name>
</gene>